<dbReference type="GO" id="GO:0009002">
    <property type="term" value="F:serine-type D-Ala-D-Ala carboxypeptidase activity"/>
    <property type="evidence" value="ECO:0007669"/>
    <property type="project" value="InterPro"/>
</dbReference>
<proteinExistence type="inferred from homology"/>
<dbReference type="InterPro" id="IPR001967">
    <property type="entry name" value="Peptidase_S11_N"/>
</dbReference>
<keyword evidence="10" id="KW-0812">Transmembrane</keyword>
<keyword evidence="10" id="KW-0472">Membrane</keyword>
<evidence type="ECO:0000256" key="1">
    <source>
        <dbReference type="ARBA" id="ARBA00007164"/>
    </source>
</evidence>
<evidence type="ECO:0000256" key="2">
    <source>
        <dbReference type="ARBA" id="ARBA00022729"/>
    </source>
</evidence>
<reference evidence="12 13" key="1">
    <citation type="journal article" date="2015" name="Nature">
        <title>rRNA introns, odd ribosomes, and small enigmatic genomes across a large radiation of phyla.</title>
        <authorList>
            <person name="Brown C.T."/>
            <person name="Hug L.A."/>
            <person name="Thomas B.C."/>
            <person name="Sharon I."/>
            <person name="Castelle C.J."/>
            <person name="Singh A."/>
            <person name="Wilkins M.J."/>
            <person name="Williams K.H."/>
            <person name="Banfield J.F."/>
        </authorList>
    </citation>
    <scope>NUCLEOTIDE SEQUENCE [LARGE SCALE GENOMIC DNA]</scope>
</reference>
<protein>
    <submittedName>
        <fullName evidence="12">Peptidase S11</fullName>
    </submittedName>
</protein>
<evidence type="ECO:0000256" key="4">
    <source>
        <dbReference type="ARBA" id="ARBA00022960"/>
    </source>
</evidence>
<dbReference type="Proteomes" id="UP000034492">
    <property type="component" value="Unassembled WGS sequence"/>
</dbReference>
<feature type="transmembrane region" description="Helical" evidence="10">
    <location>
        <begin position="12"/>
        <end position="33"/>
    </location>
</feature>
<evidence type="ECO:0000256" key="8">
    <source>
        <dbReference type="PIRSR" id="PIRSR618044-2"/>
    </source>
</evidence>
<dbReference type="PANTHER" id="PTHR21581:SF6">
    <property type="entry name" value="TRAFFICKING PROTEIN PARTICLE COMPLEX SUBUNIT 12"/>
    <property type="match status" value="1"/>
</dbReference>
<evidence type="ECO:0000259" key="11">
    <source>
        <dbReference type="Pfam" id="PF00768"/>
    </source>
</evidence>
<keyword evidence="4" id="KW-0133">Cell shape</keyword>
<feature type="active site" description="Acyl-ester intermediate" evidence="7">
    <location>
        <position position="111"/>
    </location>
</feature>
<dbReference type="Pfam" id="PF00768">
    <property type="entry name" value="Peptidase_S11"/>
    <property type="match status" value="1"/>
</dbReference>
<dbReference type="PANTHER" id="PTHR21581">
    <property type="entry name" value="D-ALANYL-D-ALANINE CARBOXYPEPTIDASE"/>
    <property type="match status" value="1"/>
</dbReference>
<dbReference type="GO" id="GO:0008360">
    <property type="term" value="P:regulation of cell shape"/>
    <property type="evidence" value="ECO:0007669"/>
    <property type="project" value="UniProtKB-KW"/>
</dbReference>
<dbReference type="PATRIC" id="fig|1618426.3.peg.997"/>
<keyword evidence="2" id="KW-0732">Signal</keyword>
<accession>A0A0G0HVH4</accession>
<keyword evidence="6" id="KW-0961">Cell wall biogenesis/degradation</keyword>
<dbReference type="PRINTS" id="PR00725">
    <property type="entry name" value="DADACBPTASE1"/>
</dbReference>
<organism evidence="12 13">
    <name type="scientific">Candidatus Daviesbacteria bacterium GW2011_GWB1_36_5</name>
    <dbReference type="NCBI Taxonomy" id="1618426"/>
    <lineage>
        <taxon>Bacteria</taxon>
        <taxon>Candidatus Daviesiibacteriota</taxon>
    </lineage>
</organism>
<evidence type="ECO:0000256" key="9">
    <source>
        <dbReference type="RuleBase" id="RU004016"/>
    </source>
</evidence>
<keyword evidence="3" id="KW-0378">Hydrolase</keyword>
<keyword evidence="10" id="KW-1133">Transmembrane helix</keyword>
<evidence type="ECO:0000313" key="12">
    <source>
        <dbReference type="EMBL" id="KKQ07891.1"/>
    </source>
</evidence>
<dbReference type="AlphaFoldDB" id="A0A0G0HVH4"/>
<name>A0A0G0HVH4_9BACT</name>
<dbReference type="InterPro" id="IPR012338">
    <property type="entry name" value="Beta-lactam/transpept-like"/>
</dbReference>
<gene>
    <name evidence="12" type="ORF">US19_C0035G0002</name>
</gene>
<dbReference type="GO" id="GO:0006508">
    <property type="term" value="P:proteolysis"/>
    <property type="evidence" value="ECO:0007669"/>
    <property type="project" value="InterPro"/>
</dbReference>
<comment type="caution">
    <text evidence="12">The sequence shown here is derived from an EMBL/GenBank/DDBJ whole genome shotgun (WGS) entry which is preliminary data.</text>
</comment>
<feature type="active site" evidence="7">
    <location>
        <position position="165"/>
    </location>
</feature>
<feature type="binding site" evidence="8">
    <location>
        <position position="271"/>
    </location>
    <ligand>
        <name>substrate</name>
    </ligand>
</feature>
<dbReference type="GO" id="GO:0009252">
    <property type="term" value="P:peptidoglycan biosynthetic process"/>
    <property type="evidence" value="ECO:0007669"/>
    <property type="project" value="UniProtKB-KW"/>
</dbReference>
<comment type="similarity">
    <text evidence="1 9">Belongs to the peptidase S11 family.</text>
</comment>
<feature type="domain" description="Peptidase S11 D-alanyl-D-alanine carboxypeptidase A N-terminal" evidence="11">
    <location>
        <begin position="78"/>
        <end position="300"/>
    </location>
</feature>
<dbReference type="GO" id="GO:0071555">
    <property type="term" value="P:cell wall organization"/>
    <property type="evidence" value="ECO:0007669"/>
    <property type="project" value="UniProtKB-KW"/>
</dbReference>
<dbReference type="Gene3D" id="3.40.710.10">
    <property type="entry name" value="DD-peptidase/beta-lactamase superfamily"/>
    <property type="match status" value="1"/>
</dbReference>
<sequence length="321" mass="35000">MILNLSRNLTKKLKLFGISFVVFSSALSLMILLPNSLDLAESKINSRNEVFKQPILLAGDVQAESTQSSLQKIDLNIKAPTTTANSVYIKDLTTGDILFKKNSETRVPMASTTKIMTALVATEHFKSGDILLVPPEALVGGSNMGLIAGEYMTFRSLLYGMLLNSGNDAAFTVAANYPGGIYEFVNAMNQKAGSLGLKNTNFTNPAGFDNPYHYTSSEDMAEIATEFTKHPTLSKVVSTKETSVISFDKTKSHPLKNLNKLLGTDGVVGIKTGFTEIAGENLVALVDRDGHKILTVVLNSNDRFGESKALIDWVFKNFKWE</sequence>
<dbReference type="SUPFAM" id="SSF56601">
    <property type="entry name" value="beta-lactamase/transpeptidase-like"/>
    <property type="match status" value="1"/>
</dbReference>
<evidence type="ECO:0000256" key="10">
    <source>
        <dbReference type="SAM" id="Phobius"/>
    </source>
</evidence>
<evidence type="ECO:0000256" key="3">
    <source>
        <dbReference type="ARBA" id="ARBA00022801"/>
    </source>
</evidence>
<feature type="active site" description="Proton acceptor" evidence="7">
    <location>
        <position position="114"/>
    </location>
</feature>
<evidence type="ECO:0000256" key="6">
    <source>
        <dbReference type="ARBA" id="ARBA00023316"/>
    </source>
</evidence>
<dbReference type="InterPro" id="IPR018044">
    <property type="entry name" value="Peptidase_S11"/>
</dbReference>
<dbReference type="EMBL" id="LBSA01000035">
    <property type="protein sequence ID" value="KKQ07891.1"/>
    <property type="molecule type" value="Genomic_DNA"/>
</dbReference>
<keyword evidence="5" id="KW-0573">Peptidoglycan synthesis</keyword>
<evidence type="ECO:0000256" key="7">
    <source>
        <dbReference type="PIRSR" id="PIRSR618044-1"/>
    </source>
</evidence>
<evidence type="ECO:0000313" key="13">
    <source>
        <dbReference type="Proteomes" id="UP000034492"/>
    </source>
</evidence>
<evidence type="ECO:0000256" key="5">
    <source>
        <dbReference type="ARBA" id="ARBA00022984"/>
    </source>
</evidence>